<organism evidence="6 7">
    <name type="scientific">Saccharopolyspora shandongensis</name>
    <dbReference type="NCBI Taxonomy" id="418495"/>
    <lineage>
        <taxon>Bacteria</taxon>
        <taxon>Bacillati</taxon>
        <taxon>Actinomycetota</taxon>
        <taxon>Actinomycetes</taxon>
        <taxon>Pseudonocardiales</taxon>
        <taxon>Pseudonocardiaceae</taxon>
        <taxon>Saccharopolyspora</taxon>
    </lineage>
</organism>
<dbReference type="SMART" id="SM00382">
    <property type="entry name" value="AAA"/>
    <property type="match status" value="3"/>
</dbReference>
<dbReference type="Proteomes" id="UP000199529">
    <property type="component" value="Unassembled WGS sequence"/>
</dbReference>
<evidence type="ECO:0000259" key="5">
    <source>
        <dbReference type="PROSITE" id="PS50901"/>
    </source>
</evidence>
<dbReference type="SUPFAM" id="SSF52540">
    <property type="entry name" value="P-loop containing nucleoside triphosphate hydrolases"/>
    <property type="match status" value="3"/>
</dbReference>
<dbReference type="PROSITE" id="PS50901">
    <property type="entry name" value="FTSK"/>
    <property type="match status" value="1"/>
</dbReference>
<protein>
    <submittedName>
        <fullName evidence="6">DNA segregation ATPase FtsK/SpoIIIE, S-DNA-T family</fullName>
    </submittedName>
</protein>
<dbReference type="Gene3D" id="3.40.50.300">
    <property type="entry name" value="P-loop containing nucleotide triphosphate hydrolases"/>
    <property type="match status" value="3"/>
</dbReference>
<feature type="binding site" evidence="4">
    <location>
        <begin position="393"/>
        <end position="400"/>
    </location>
    <ligand>
        <name>ATP</name>
        <dbReference type="ChEBI" id="CHEBI:30616"/>
    </ligand>
</feature>
<evidence type="ECO:0000313" key="7">
    <source>
        <dbReference type="Proteomes" id="UP000199529"/>
    </source>
</evidence>
<dbReference type="NCBIfam" id="TIGR03925">
    <property type="entry name" value="T7SS_EccC_b"/>
    <property type="match status" value="1"/>
</dbReference>
<sequence>MPPPPPAPRPVAPPAPNAEATQVLRTQAKPEEPINLFDLVGFGDPAQAKLDQAWQPRGSEERYRIAIGVDDHGRPVHLDFKETGSAVGIFGSAGSGKSELLRTILYGMAATHSSAAVNFACISREHDDQVWRSLYPIPHTALAEPMRSNDLTGRRFDEALTGLLAWQVEQFNRWEVKNFADYQRLQPEADAEPMPMLLVAIDDLPGVLRDRPGFAAAIEQLIRHRHSGIKLVYTATATEQLPELAGATATRIVLRTSEADAVKLIGRARELPDSPGHGHLARPHQEPLRFRAAYTDLPHGTPQSDYFQTIPQIFAERIRGQGPPARQLILPPPGEPPAGIDLPLKVTEDRGFNAKPETSLSVPVGVLDNPFHHRHEPLLLDFAGSDGNLAIVGRPRSGKSTAVRTTLLTLALTHTPAEVRFRCLDFGGGGLAALRDLPHTRVVTASHDSDFVALAVEELETLLAEREKSFAQHGIDSVDEFRRRREEPLDEVATDHFLVVDGWPEVHQHPGLADRVLRLARRGLSYAIHVVVTANRWDDLPRELRDLAGGRIELRLADPRDSLISPEHADSVLPDKPGSGLHNGLRCAINVPVLGDELPAYADEPLPEDLDAKTRELVQHISKSWPGDRPAQLRRPPEFVGYDELPEAEPDAIPIGIDGHGNPVILTLNGDRHRHVLIAGGRESGKSTVIRNVLRGIAAYPAKEAMALVVDYRREHHHALLPDSHTLSYARAASQARSDLKDFTAALRKRLPDADGNTKSWVGPKAFLVVDDFDLVRHEEGLNMLCGLDELLPHAEQIGLHVVLAYNADFERDRNQIASRLGHDAYRLILKDAPGVTWGSLGERPRDAGEARLDRRIGADTSLRVAWIPHPLET</sequence>
<dbReference type="InterPro" id="IPR050206">
    <property type="entry name" value="FtsK/SpoIIIE/SftA"/>
</dbReference>
<keyword evidence="1" id="KW-0677">Repeat</keyword>
<keyword evidence="3 4" id="KW-0067">ATP-binding</keyword>
<keyword evidence="2 4" id="KW-0547">Nucleotide-binding</keyword>
<reference evidence="7" key="1">
    <citation type="submission" date="2016-10" db="EMBL/GenBank/DDBJ databases">
        <authorList>
            <person name="Varghese N."/>
            <person name="Submissions S."/>
        </authorList>
    </citation>
    <scope>NUCLEOTIDE SEQUENCE [LARGE SCALE GENOMIC DNA]</scope>
    <source>
        <strain evidence="7">CGMCC 4.3530</strain>
    </source>
</reference>
<evidence type="ECO:0000256" key="4">
    <source>
        <dbReference type="PROSITE-ProRule" id="PRU00289"/>
    </source>
</evidence>
<dbReference type="GO" id="GO:0003677">
    <property type="term" value="F:DNA binding"/>
    <property type="evidence" value="ECO:0007669"/>
    <property type="project" value="InterPro"/>
</dbReference>
<dbReference type="InterPro" id="IPR027417">
    <property type="entry name" value="P-loop_NTPase"/>
</dbReference>
<dbReference type="PANTHER" id="PTHR22683:SF1">
    <property type="entry name" value="TYPE VII SECRETION SYSTEM PROTEIN ESSC"/>
    <property type="match status" value="1"/>
</dbReference>
<dbReference type="InterPro" id="IPR023837">
    <property type="entry name" value="EccCb-like_Actinobacteria"/>
</dbReference>
<evidence type="ECO:0000256" key="2">
    <source>
        <dbReference type="ARBA" id="ARBA00022741"/>
    </source>
</evidence>
<dbReference type="AlphaFoldDB" id="A0A1H3CZM9"/>
<name>A0A1H3CZM9_9PSEU</name>
<accession>A0A1H3CZM9</accession>
<dbReference type="GO" id="GO:0005524">
    <property type="term" value="F:ATP binding"/>
    <property type="evidence" value="ECO:0007669"/>
    <property type="project" value="UniProtKB-UniRule"/>
</dbReference>
<proteinExistence type="predicted"/>
<feature type="domain" description="FtsK" evidence="5">
    <location>
        <begin position="375"/>
        <end position="563"/>
    </location>
</feature>
<dbReference type="PANTHER" id="PTHR22683">
    <property type="entry name" value="SPORULATION PROTEIN RELATED"/>
    <property type="match status" value="1"/>
</dbReference>
<dbReference type="InterPro" id="IPR002543">
    <property type="entry name" value="FtsK_dom"/>
</dbReference>
<dbReference type="STRING" id="418495.SAMN05216215_1012188"/>
<dbReference type="InterPro" id="IPR003593">
    <property type="entry name" value="AAA+_ATPase"/>
</dbReference>
<gene>
    <name evidence="6" type="ORF">SAMN05216215_1012188</name>
</gene>
<evidence type="ECO:0000256" key="3">
    <source>
        <dbReference type="ARBA" id="ARBA00022840"/>
    </source>
</evidence>
<dbReference type="EMBL" id="FNOK01000012">
    <property type="protein sequence ID" value="SDX58889.1"/>
    <property type="molecule type" value="Genomic_DNA"/>
</dbReference>
<dbReference type="Pfam" id="PF01580">
    <property type="entry name" value="FtsK_SpoIIIE"/>
    <property type="match status" value="3"/>
</dbReference>
<evidence type="ECO:0000313" key="6">
    <source>
        <dbReference type="EMBL" id="SDX58889.1"/>
    </source>
</evidence>
<keyword evidence="7" id="KW-1185">Reference proteome</keyword>
<evidence type="ECO:0000256" key="1">
    <source>
        <dbReference type="ARBA" id="ARBA00022737"/>
    </source>
</evidence>